<dbReference type="RefSeq" id="XP_003140633.1">
    <property type="nucleotide sequence ID" value="XM_003140585.1"/>
</dbReference>
<dbReference type="EMBL" id="JH712619">
    <property type="protein sequence ID" value="EFO23435.1"/>
    <property type="molecule type" value="Genomic_DNA"/>
</dbReference>
<dbReference type="KEGG" id="loa:LOAG_05048"/>
<name>A0A1S0U124_LOALO</name>
<protein>
    <submittedName>
        <fullName evidence="2">Uncharacterized protein</fullName>
    </submittedName>
</protein>
<dbReference type="GeneID" id="9942455"/>
<dbReference type="CTD" id="9942455"/>
<keyword evidence="1" id="KW-0472">Membrane</keyword>
<gene>
    <name evidence="2" type="ORF">LOAG_05048</name>
</gene>
<dbReference type="InParanoid" id="A0A1S0U124"/>
<sequence length="49" mass="5029">ITKHSKAVAVTISLAAAATIVLITIAIAIGAVVQCSLCYDQFLPESTVL</sequence>
<dbReference type="AlphaFoldDB" id="A0A1S0U124"/>
<proteinExistence type="predicted"/>
<organism evidence="2">
    <name type="scientific">Loa loa</name>
    <name type="common">Eye worm</name>
    <name type="synonym">Filaria loa</name>
    <dbReference type="NCBI Taxonomy" id="7209"/>
    <lineage>
        <taxon>Eukaryota</taxon>
        <taxon>Metazoa</taxon>
        <taxon>Ecdysozoa</taxon>
        <taxon>Nematoda</taxon>
        <taxon>Chromadorea</taxon>
        <taxon>Rhabditida</taxon>
        <taxon>Spirurina</taxon>
        <taxon>Spiruromorpha</taxon>
        <taxon>Filarioidea</taxon>
        <taxon>Onchocercidae</taxon>
        <taxon>Loa</taxon>
    </lineage>
</organism>
<feature type="transmembrane region" description="Helical" evidence="1">
    <location>
        <begin position="7"/>
        <end position="33"/>
    </location>
</feature>
<evidence type="ECO:0000313" key="2">
    <source>
        <dbReference type="EMBL" id="EFO23435.1"/>
    </source>
</evidence>
<reference evidence="2" key="1">
    <citation type="submission" date="2012-04" db="EMBL/GenBank/DDBJ databases">
        <title>The Genome Sequence of Loa loa.</title>
        <authorList>
            <consortium name="The Broad Institute Genome Sequencing Platform"/>
            <consortium name="Broad Institute Genome Sequencing Center for Infectious Disease"/>
            <person name="Nutman T.B."/>
            <person name="Fink D.L."/>
            <person name="Russ C."/>
            <person name="Young S."/>
            <person name="Zeng Q."/>
            <person name="Gargeya S."/>
            <person name="Alvarado L."/>
            <person name="Berlin A."/>
            <person name="Chapman S.B."/>
            <person name="Chen Z."/>
            <person name="Freedman E."/>
            <person name="Gellesch M."/>
            <person name="Goldberg J."/>
            <person name="Griggs A."/>
            <person name="Gujja S."/>
            <person name="Heilman E.R."/>
            <person name="Heiman D."/>
            <person name="Howarth C."/>
            <person name="Mehta T."/>
            <person name="Neiman D."/>
            <person name="Pearson M."/>
            <person name="Roberts A."/>
            <person name="Saif S."/>
            <person name="Shea T."/>
            <person name="Shenoy N."/>
            <person name="Sisk P."/>
            <person name="Stolte C."/>
            <person name="Sykes S."/>
            <person name="White J."/>
            <person name="Yandava C."/>
            <person name="Haas B."/>
            <person name="Henn M.R."/>
            <person name="Nusbaum C."/>
            <person name="Birren B."/>
        </authorList>
    </citation>
    <scope>NUCLEOTIDE SEQUENCE [LARGE SCALE GENOMIC DNA]</scope>
</reference>
<feature type="non-terminal residue" evidence="2">
    <location>
        <position position="1"/>
    </location>
</feature>
<keyword evidence="1" id="KW-1133">Transmembrane helix</keyword>
<evidence type="ECO:0000256" key="1">
    <source>
        <dbReference type="SAM" id="Phobius"/>
    </source>
</evidence>
<keyword evidence="1" id="KW-0812">Transmembrane</keyword>
<accession>A0A1S0U124</accession>